<gene>
    <name evidence="4" type="ORF">RCOM_0784940</name>
</gene>
<sequence>MTENIEQIRVKFLRLVYRLGGSTVAQVLYKLVLAAGIHDRHKFSDESDKEMAMQLEAAGKDDLDLCLNILVIGKTGVGKSATINSIFGEKKVMISAFEPATTRVDEIVGTVDGVRIRVLDTPGLRTNMKGAAAPNRKILASKIIKKFPPNVDRLDVYRGSNLNDFTWLASISKSHCINMAKCHCHSDTCCCSS</sequence>
<dbReference type="PANTHER" id="PTHR10903">
    <property type="entry name" value="GTPASE, IMAP FAMILY MEMBER-RELATED"/>
    <property type="match status" value="1"/>
</dbReference>
<keyword evidence="1" id="KW-0547">Nucleotide-binding</keyword>
<dbReference type="SUPFAM" id="SSF52540">
    <property type="entry name" value="P-loop containing nucleoside triphosphate hydrolases"/>
    <property type="match status" value="1"/>
</dbReference>
<dbReference type="GO" id="GO:0005525">
    <property type="term" value="F:GTP binding"/>
    <property type="evidence" value="ECO:0007669"/>
    <property type="project" value="UniProtKB-KW"/>
</dbReference>
<evidence type="ECO:0000256" key="2">
    <source>
        <dbReference type="ARBA" id="ARBA00023134"/>
    </source>
</evidence>
<keyword evidence="5" id="KW-1185">Reference proteome</keyword>
<dbReference type="Gene3D" id="3.40.50.300">
    <property type="entry name" value="P-loop containing nucleotide triphosphate hydrolases"/>
    <property type="match status" value="1"/>
</dbReference>
<evidence type="ECO:0000313" key="5">
    <source>
        <dbReference type="Proteomes" id="UP000008311"/>
    </source>
</evidence>
<dbReference type="GO" id="GO:0003924">
    <property type="term" value="F:GTPase activity"/>
    <property type="evidence" value="ECO:0000318"/>
    <property type="project" value="GO_Central"/>
</dbReference>
<dbReference type="InParanoid" id="B9SB54"/>
<evidence type="ECO:0000256" key="1">
    <source>
        <dbReference type="ARBA" id="ARBA00022741"/>
    </source>
</evidence>
<feature type="domain" description="AIG1-type G" evidence="3">
    <location>
        <begin position="67"/>
        <end position="138"/>
    </location>
</feature>
<dbReference type="Proteomes" id="UP000008311">
    <property type="component" value="Unassembled WGS sequence"/>
</dbReference>
<accession>B9SB54</accession>
<dbReference type="AlphaFoldDB" id="B9SB54"/>
<dbReference type="Pfam" id="PF04548">
    <property type="entry name" value="AIG1"/>
    <property type="match status" value="1"/>
</dbReference>
<proteinExistence type="predicted"/>
<dbReference type="InterPro" id="IPR027417">
    <property type="entry name" value="P-loop_NTPase"/>
</dbReference>
<name>B9SB54_RICCO</name>
<keyword evidence="2" id="KW-0342">GTP-binding</keyword>
<dbReference type="eggNOG" id="ENOG502QR60">
    <property type="taxonomic scope" value="Eukaryota"/>
</dbReference>
<dbReference type="EMBL" id="EQ973911">
    <property type="protein sequence ID" value="EEF39144.1"/>
    <property type="molecule type" value="Genomic_DNA"/>
</dbReference>
<dbReference type="InterPro" id="IPR006703">
    <property type="entry name" value="G_AIG1"/>
</dbReference>
<dbReference type="GO" id="GO:0045036">
    <property type="term" value="P:protein targeting to chloroplast"/>
    <property type="evidence" value="ECO:0000318"/>
    <property type="project" value="GO_Central"/>
</dbReference>
<organism evidence="4 5">
    <name type="scientific">Ricinus communis</name>
    <name type="common">Castor bean</name>
    <dbReference type="NCBI Taxonomy" id="3988"/>
    <lineage>
        <taxon>Eukaryota</taxon>
        <taxon>Viridiplantae</taxon>
        <taxon>Streptophyta</taxon>
        <taxon>Embryophyta</taxon>
        <taxon>Tracheophyta</taxon>
        <taxon>Spermatophyta</taxon>
        <taxon>Magnoliopsida</taxon>
        <taxon>eudicotyledons</taxon>
        <taxon>Gunneridae</taxon>
        <taxon>Pentapetalae</taxon>
        <taxon>rosids</taxon>
        <taxon>fabids</taxon>
        <taxon>Malpighiales</taxon>
        <taxon>Euphorbiaceae</taxon>
        <taxon>Acalyphoideae</taxon>
        <taxon>Acalypheae</taxon>
        <taxon>Ricinus</taxon>
    </lineage>
</organism>
<protein>
    <recommendedName>
        <fullName evidence="3">AIG1-type G domain-containing protein</fullName>
    </recommendedName>
</protein>
<dbReference type="InterPro" id="IPR045058">
    <property type="entry name" value="GIMA/IAN/Toc"/>
</dbReference>
<dbReference type="GO" id="GO:0045037">
    <property type="term" value="P:protein import into chloroplast stroma"/>
    <property type="evidence" value="ECO:0000318"/>
    <property type="project" value="GO_Central"/>
</dbReference>
<evidence type="ECO:0000259" key="3">
    <source>
        <dbReference type="Pfam" id="PF04548"/>
    </source>
</evidence>
<evidence type="ECO:0000313" key="4">
    <source>
        <dbReference type="EMBL" id="EEF39144.1"/>
    </source>
</evidence>
<dbReference type="PANTHER" id="PTHR10903:SF127">
    <property type="entry name" value="TRANSLOCASE OF CHLOROPLAST 159, CHLOROPLASTIC-LIKE"/>
    <property type="match status" value="1"/>
</dbReference>
<dbReference type="GO" id="GO:0009707">
    <property type="term" value="C:chloroplast outer membrane"/>
    <property type="evidence" value="ECO:0000318"/>
    <property type="project" value="GO_Central"/>
</dbReference>
<dbReference type="STRING" id="3988.B9SB54"/>
<reference evidence="5" key="1">
    <citation type="journal article" date="2010" name="Nat. Biotechnol.">
        <title>Draft genome sequence of the oilseed species Ricinus communis.</title>
        <authorList>
            <person name="Chan A.P."/>
            <person name="Crabtree J."/>
            <person name="Zhao Q."/>
            <person name="Lorenzi H."/>
            <person name="Orvis J."/>
            <person name="Puiu D."/>
            <person name="Melake-Berhan A."/>
            <person name="Jones K.M."/>
            <person name="Redman J."/>
            <person name="Chen G."/>
            <person name="Cahoon E.B."/>
            <person name="Gedil M."/>
            <person name="Stanke M."/>
            <person name="Haas B.J."/>
            <person name="Wortman J.R."/>
            <person name="Fraser-Liggett C.M."/>
            <person name="Ravel J."/>
            <person name="Rabinowicz P.D."/>
        </authorList>
    </citation>
    <scope>NUCLEOTIDE SEQUENCE [LARGE SCALE GENOMIC DNA]</scope>
    <source>
        <strain evidence="5">cv. Hale</strain>
    </source>
</reference>